<evidence type="ECO:0000313" key="3">
    <source>
        <dbReference type="Proteomes" id="UP000092691"/>
    </source>
</evidence>
<dbReference type="Proteomes" id="UP000092691">
    <property type="component" value="Plasmid unnamed1"/>
</dbReference>
<keyword evidence="1" id="KW-0472">Membrane</keyword>
<keyword evidence="1" id="KW-0812">Transmembrane</keyword>
<organism evidence="2 3">
    <name type="scientific">Rhizobium leguminosarum</name>
    <dbReference type="NCBI Taxonomy" id="384"/>
    <lineage>
        <taxon>Bacteria</taxon>
        <taxon>Pseudomonadati</taxon>
        <taxon>Pseudomonadota</taxon>
        <taxon>Alphaproteobacteria</taxon>
        <taxon>Hyphomicrobiales</taxon>
        <taxon>Rhizobiaceae</taxon>
        <taxon>Rhizobium/Agrobacterium group</taxon>
        <taxon>Rhizobium</taxon>
    </lineage>
</organism>
<reference evidence="2 3" key="1">
    <citation type="submission" date="2016-06" db="EMBL/GenBank/DDBJ databases">
        <title>Microsymbionts genomes from the relict species Vavilovia formosa.</title>
        <authorList>
            <person name="Chirak E."/>
            <person name="Kimeklis A."/>
            <person name="Andronov E."/>
        </authorList>
    </citation>
    <scope>NUCLEOTIDE SEQUENCE [LARGE SCALE GENOMIC DNA]</scope>
    <source>
        <strain evidence="2 3">Vaf10</strain>
        <plasmid evidence="3">Plasmid unnamed1</plasmid>
    </source>
</reference>
<proteinExistence type="predicted"/>
<keyword evidence="1" id="KW-1133">Transmembrane helix</keyword>
<evidence type="ECO:0000256" key="1">
    <source>
        <dbReference type="SAM" id="Phobius"/>
    </source>
</evidence>
<geneLocation type="plasmid" evidence="2 3">
    <name>unnamed1</name>
</geneLocation>
<protein>
    <submittedName>
        <fullName evidence="2">Uncharacterized protein</fullName>
    </submittedName>
</protein>
<sequence length="104" mass="11791">MIETYDKAHGEKLRLWFPFAVSATITITTIIARPYTAAAAERIKLPTAIEKCEDANRTTCVVDGDTQHILLPRTSPPFQCPRELRKGLQRKRLSTETVMSLPRH</sequence>
<dbReference type="RefSeq" id="WP_065282992.1">
    <property type="nucleotide sequence ID" value="NZ_CP016287.1"/>
</dbReference>
<evidence type="ECO:0000313" key="2">
    <source>
        <dbReference type="EMBL" id="ANP89346.1"/>
    </source>
</evidence>
<name>A0A1B1CHZ6_RHILE</name>
<gene>
    <name evidence="2" type="ORF">BA011_26660</name>
</gene>
<dbReference type="EMBL" id="CP016287">
    <property type="protein sequence ID" value="ANP89346.1"/>
    <property type="molecule type" value="Genomic_DNA"/>
</dbReference>
<accession>A0A1B1CHZ6</accession>
<feature type="transmembrane region" description="Helical" evidence="1">
    <location>
        <begin position="15"/>
        <end position="35"/>
    </location>
</feature>
<dbReference type="AlphaFoldDB" id="A0A1B1CHZ6"/>
<keyword evidence="2" id="KW-0614">Plasmid</keyword>